<gene>
    <name evidence="1" type="ORF">FKZ61_04715</name>
</gene>
<name>A0A540VJP9_9CHLR</name>
<sequence length="218" mass="24125">MDITWYGLSCFRIREGGVTVVCDPYDKSVGIQMPKIRADIVTVSHDRPGHNGVDRITGEPKILRGPGEYEIKNVFITGATTYHRARSNGDRERNVIYFFEFDNFIVGHLGDLGEVPAQSEIEELNLGEVDVLMVPVGGGTTLDAARAVEVVGMFEPKLVIPMHYAHPQLQVEWLSKLDPVEKFLKELGISAPEPQETLKLTKSSLPDETQVALLVPAV</sequence>
<dbReference type="InParanoid" id="A0A540VJP9"/>
<comment type="caution">
    <text evidence="1">The sequence shown here is derived from an EMBL/GenBank/DDBJ whole genome shotgun (WGS) entry which is preliminary data.</text>
</comment>
<evidence type="ECO:0000313" key="1">
    <source>
        <dbReference type="EMBL" id="TQE96946.1"/>
    </source>
</evidence>
<dbReference type="PANTHER" id="PTHR39189:SF1">
    <property type="entry name" value="UPF0173 METAL-DEPENDENT HYDROLASE YTKL"/>
    <property type="match status" value="1"/>
</dbReference>
<organism evidence="1 2">
    <name type="scientific">Litorilinea aerophila</name>
    <dbReference type="NCBI Taxonomy" id="1204385"/>
    <lineage>
        <taxon>Bacteria</taxon>
        <taxon>Bacillati</taxon>
        <taxon>Chloroflexota</taxon>
        <taxon>Caldilineae</taxon>
        <taxon>Caldilineales</taxon>
        <taxon>Caldilineaceae</taxon>
        <taxon>Litorilinea</taxon>
    </lineage>
</organism>
<dbReference type="GO" id="GO:0016787">
    <property type="term" value="F:hydrolase activity"/>
    <property type="evidence" value="ECO:0007669"/>
    <property type="project" value="UniProtKB-KW"/>
</dbReference>
<reference evidence="1 2" key="1">
    <citation type="submission" date="2019-06" db="EMBL/GenBank/DDBJ databases">
        <title>Genome sequence of Litorilinea aerophila BAA-2444.</title>
        <authorList>
            <person name="Maclea K.S."/>
            <person name="Maurais E.G."/>
            <person name="Iannazzi L.C."/>
        </authorList>
    </citation>
    <scope>NUCLEOTIDE SEQUENCE [LARGE SCALE GENOMIC DNA]</scope>
    <source>
        <strain evidence="1 2">ATCC BAA-2444</strain>
    </source>
</reference>
<keyword evidence="1" id="KW-0378">Hydrolase</keyword>
<dbReference type="OrthoDB" id="9789133at2"/>
<dbReference type="Proteomes" id="UP000317371">
    <property type="component" value="Unassembled WGS sequence"/>
</dbReference>
<evidence type="ECO:0000313" key="2">
    <source>
        <dbReference type="Proteomes" id="UP000317371"/>
    </source>
</evidence>
<protein>
    <submittedName>
        <fullName evidence="1">MBL fold metallo-hydrolase</fullName>
    </submittedName>
</protein>
<dbReference type="EMBL" id="VIGC01000005">
    <property type="protein sequence ID" value="TQE96946.1"/>
    <property type="molecule type" value="Genomic_DNA"/>
</dbReference>
<dbReference type="AlphaFoldDB" id="A0A540VJP9"/>
<dbReference type="SUPFAM" id="SSF56281">
    <property type="entry name" value="Metallo-hydrolase/oxidoreductase"/>
    <property type="match status" value="1"/>
</dbReference>
<proteinExistence type="predicted"/>
<dbReference type="RefSeq" id="WP_141608931.1">
    <property type="nucleotide sequence ID" value="NZ_VIGC02000005.1"/>
</dbReference>
<accession>A0A540VJP9</accession>
<dbReference type="Pfam" id="PF13483">
    <property type="entry name" value="Lactamase_B_3"/>
    <property type="match status" value="1"/>
</dbReference>
<dbReference type="Gene3D" id="3.60.15.10">
    <property type="entry name" value="Ribonuclease Z/Hydroxyacylglutathione hydrolase-like"/>
    <property type="match status" value="1"/>
</dbReference>
<dbReference type="PANTHER" id="PTHR39189">
    <property type="entry name" value="UPF0173 METAL-DEPENDENT HYDROLASE YTKL"/>
    <property type="match status" value="1"/>
</dbReference>
<keyword evidence="2" id="KW-1185">Reference proteome</keyword>
<dbReference type="InterPro" id="IPR036866">
    <property type="entry name" value="RibonucZ/Hydroxyglut_hydro"/>
</dbReference>